<dbReference type="GO" id="GO:0016020">
    <property type="term" value="C:membrane"/>
    <property type="evidence" value="ECO:0007669"/>
    <property type="project" value="UniProtKB-SubCell"/>
</dbReference>
<evidence type="ECO:0000256" key="3">
    <source>
        <dbReference type="ARBA" id="ARBA00022989"/>
    </source>
</evidence>
<comment type="subcellular location">
    <subcellularLocation>
        <location evidence="1">Membrane</location>
        <topology evidence="1">Multi-pass membrane protein</topology>
    </subcellularLocation>
</comment>
<dbReference type="GO" id="GO:0000271">
    <property type="term" value="P:polysaccharide biosynthetic process"/>
    <property type="evidence" value="ECO:0007669"/>
    <property type="project" value="InterPro"/>
</dbReference>
<sequence length="139" mass="15866">MVRWWAIGLFFTGANIPLLGVMKDVLHIPWLIATLISTEIVTLLRFPLNDRWVFGYPRPTWKRLWQYHVANISSTVIWVSAANLFPLLGIPHLIGAVLATGVSVGWSMMTNFLWVWRKKGTQQASSPKSPKTRELLPKE</sequence>
<dbReference type="Proteomes" id="UP000654482">
    <property type="component" value="Unassembled WGS sequence"/>
</dbReference>
<feature type="transmembrane region" description="Helical" evidence="5">
    <location>
        <begin position="69"/>
        <end position="88"/>
    </location>
</feature>
<evidence type="ECO:0000256" key="4">
    <source>
        <dbReference type="ARBA" id="ARBA00023136"/>
    </source>
</evidence>
<keyword evidence="4 5" id="KW-0472">Membrane</keyword>
<feature type="domain" description="GtrA/DPMS transmembrane" evidence="6">
    <location>
        <begin position="5"/>
        <end position="116"/>
    </location>
</feature>
<evidence type="ECO:0000259" key="6">
    <source>
        <dbReference type="Pfam" id="PF04138"/>
    </source>
</evidence>
<dbReference type="InterPro" id="IPR007267">
    <property type="entry name" value="GtrA_DPMS_TM"/>
</dbReference>
<name>A0A8J7DZ37_9CYAN</name>
<protein>
    <submittedName>
        <fullName evidence="7">GtrA family protein</fullName>
    </submittedName>
</protein>
<dbReference type="EMBL" id="JADEWZ010000034">
    <property type="protein sequence ID" value="MBE9117957.1"/>
    <property type="molecule type" value="Genomic_DNA"/>
</dbReference>
<feature type="transmembrane region" description="Helical" evidence="5">
    <location>
        <begin position="5"/>
        <end position="22"/>
    </location>
</feature>
<evidence type="ECO:0000256" key="2">
    <source>
        <dbReference type="ARBA" id="ARBA00022692"/>
    </source>
</evidence>
<dbReference type="AlphaFoldDB" id="A0A8J7DZ37"/>
<proteinExistence type="predicted"/>
<comment type="caution">
    <text evidence="7">The sequence shown here is derived from an EMBL/GenBank/DDBJ whole genome shotgun (WGS) entry which is preliminary data.</text>
</comment>
<keyword evidence="2 5" id="KW-0812">Transmembrane</keyword>
<dbReference type="Pfam" id="PF04138">
    <property type="entry name" value="GtrA_DPMS_TM"/>
    <property type="match status" value="1"/>
</dbReference>
<reference evidence="7" key="1">
    <citation type="submission" date="2020-10" db="EMBL/GenBank/DDBJ databases">
        <authorList>
            <person name="Castelo-Branco R."/>
            <person name="Eusebio N."/>
            <person name="Adriana R."/>
            <person name="Vieira A."/>
            <person name="Brugerolle De Fraissinette N."/>
            <person name="Rezende De Castro R."/>
            <person name="Schneider M.P."/>
            <person name="Vasconcelos V."/>
            <person name="Leao P.N."/>
        </authorList>
    </citation>
    <scope>NUCLEOTIDE SEQUENCE</scope>
    <source>
        <strain evidence="7">LEGE 07157</strain>
    </source>
</reference>
<gene>
    <name evidence="7" type="ORF">IQ249_18835</name>
</gene>
<organism evidence="7 8">
    <name type="scientific">Lusitaniella coriacea LEGE 07157</name>
    <dbReference type="NCBI Taxonomy" id="945747"/>
    <lineage>
        <taxon>Bacteria</taxon>
        <taxon>Bacillati</taxon>
        <taxon>Cyanobacteriota</taxon>
        <taxon>Cyanophyceae</taxon>
        <taxon>Spirulinales</taxon>
        <taxon>Lusitaniellaceae</taxon>
        <taxon>Lusitaniella</taxon>
    </lineage>
</organism>
<evidence type="ECO:0000313" key="8">
    <source>
        <dbReference type="Proteomes" id="UP000654482"/>
    </source>
</evidence>
<evidence type="ECO:0000313" key="7">
    <source>
        <dbReference type="EMBL" id="MBE9117957.1"/>
    </source>
</evidence>
<evidence type="ECO:0000256" key="5">
    <source>
        <dbReference type="SAM" id="Phobius"/>
    </source>
</evidence>
<accession>A0A8J7DZ37</accession>
<keyword evidence="3 5" id="KW-1133">Transmembrane helix</keyword>
<keyword evidence="8" id="KW-1185">Reference proteome</keyword>
<dbReference type="RefSeq" id="WP_194031043.1">
    <property type="nucleotide sequence ID" value="NZ_JADEWZ010000034.1"/>
</dbReference>
<feature type="transmembrane region" description="Helical" evidence="5">
    <location>
        <begin position="94"/>
        <end position="116"/>
    </location>
</feature>
<feature type="transmembrane region" description="Helical" evidence="5">
    <location>
        <begin position="28"/>
        <end position="48"/>
    </location>
</feature>
<evidence type="ECO:0000256" key="1">
    <source>
        <dbReference type="ARBA" id="ARBA00004141"/>
    </source>
</evidence>